<keyword evidence="1" id="KW-1133">Transmembrane helix</keyword>
<feature type="transmembrane region" description="Helical" evidence="1">
    <location>
        <begin position="47"/>
        <end position="66"/>
    </location>
</feature>
<dbReference type="Pfam" id="PF14248">
    <property type="entry name" value="DUF4345"/>
    <property type="match status" value="1"/>
</dbReference>
<dbReference type="EMBL" id="LT559118">
    <property type="protein sequence ID" value="SBO91457.1"/>
    <property type="molecule type" value="Genomic_DNA"/>
</dbReference>
<organism evidence="2">
    <name type="scientific">Nonomuraea gerenzanensis</name>
    <dbReference type="NCBI Taxonomy" id="93944"/>
    <lineage>
        <taxon>Bacteria</taxon>
        <taxon>Bacillati</taxon>
        <taxon>Actinomycetota</taxon>
        <taxon>Actinomycetes</taxon>
        <taxon>Streptosporangiales</taxon>
        <taxon>Streptosporangiaceae</taxon>
        <taxon>Nonomuraea</taxon>
    </lineage>
</organism>
<reference evidence="2" key="1">
    <citation type="submission" date="2016-04" db="EMBL/GenBank/DDBJ databases">
        <authorList>
            <person name="Evans L.H."/>
            <person name="Alamgir A."/>
            <person name="Owens N."/>
            <person name="Weber N.D."/>
            <person name="Virtaneva K."/>
            <person name="Barbian K."/>
            <person name="Babar A."/>
            <person name="Rosenke K."/>
        </authorList>
    </citation>
    <scope>NUCLEOTIDE SEQUENCE</scope>
    <source>
        <strain evidence="2">Nono1</strain>
    </source>
</reference>
<dbReference type="InterPro" id="IPR025597">
    <property type="entry name" value="DUF4345"/>
</dbReference>
<evidence type="ECO:0000256" key="1">
    <source>
        <dbReference type="SAM" id="Phobius"/>
    </source>
</evidence>
<accession>A0A1M4DY17</accession>
<dbReference type="AlphaFoldDB" id="A0A1M4DY17"/>
<evidence type="ECO:0008006" key="3">
    <source>
        <dbReference type="Google" id="ProtNLM"/>
    </source>
</evidence>
<protein>
    <recommendedName>
        <fullName evidence="3">DUF4345 domain-containing protein</fullName>
    </recommendedName>
</protein>
<sequence length="122" mass="12657">MQAVVITVVAVFFFGMGVFGLVAPAALIRPFRMVADSAEARSEVRAVYGGFGVAAGGVLLVALADVGGMRTGVVITVAVALLGMAFGRLVGRVVERSAGFYPVWCYFWVEVVASGALLASVR</sequence>
<evidence type="ECO:0000313" key="2">
    <source>
        <dbReference type="EMBL" id="SBO91457.1"/>
    </source>
</evidence>
<feature type="transmembrane region" description="Helical" evidence="1">
    <location>
        <begin position="6"/>
        <end position="27"/>
    </location>
</feature>
<name>A0A1M4DY17_9ACTN</name>
<feature type="transmembrane region" description="Helical" evidence="1">
    <location>
        <begin position="72"/>
        <end position="91"/>
    </location>
</feature>
<feature type="transmembrane region" description="Helical" evidence="1">
    <location>
        <begin position="103"/>
        <end position="121"/>
    </location>
</feature>
<gene>
    <name evidence="2" type="ORF">BN4615_P971</name>
</gene>
<keyword evidence="1" id="KW-0812">Transmembrane</keyword>
<dbReference type="RefSeq" id="WP_225270838.1">
    <property type="nucleotide sequence ID" value="NZ_CP084058.1"/>
</dbReference>
<proteinExistence type="predicted"/>
<keyword evidence="1" id="KW-0472">Membrane</keyword>